<dbReference type="Proteomes" id="UP000258309">
    <property type="component" value="Unassembled WGS sequence"/>
</dbReference>
<organism evidence="1 2">
    <name type="scientific">Scytalidium lignicola</name>
    <name type="common">Hyphomycete</name>
    <dbReference type="NCBI Taxonomy" id="5539"/>
    <lineage>
        <taxon>Eukaryota</taxon>
        <taxon>Fungi</taxon>
        <taxon>Dikarya</taxon>
        <taxon>Ascomycota</taxon>
        <taxon>Pezizomycotina</taxon>
        <taxon>Leotiomycetes</taxon>
        <taxon>Leotiomycetes incertae sedis</taxon>
        <taxon>Scytalidium</taxon>
    </lineage>
</organism>
<comment type="caution">
    <text evidence="1">The sequence shown here is derived from an EMBL/GenBank/DDBJ whole genome shotgun (WGS) entry which is preliminary data.</text>
</comment>
<gene>
    <name evidence="1" type="ORF">B7463_g7685</name>
</gene>
<name>A0A3E2H5I4_SCYLI</name>
<dbReference type="EMBL" id="NCSJ02000155">
    <property type="protein sequence ID" value="RFU28665.1"/>
    <property type="molecule type" value="Genomic_DNA"/>
</dbReference>
<keyword evidence="2" id="KW-1185">Reference proteome</keyword>
<proteinExistence type="predicted"/>
<evidence type="ECO:0008006" key="3">
    <source>
        <dbReference type="Google" id="ProtNLM"/>
    </source>
</evidence>
<protein>
    <recommendedName>
        <fullName evidence="3">Fe2OG dioxygenase domain-containing protein</fullName>
    </recommendedName>
</protein>
<accession>A0A3E2H5I4</accession>
<dbReference type="PANTHER" id="PTHR41677:SF1">
    <property type="entry name" value="FE2OG DIOXYGENASE DOMAIN-CONTAINING PROTEIN"/>
    <property type="match status" value="1"/>
</dbReference>
<dbReference type="STRING" id="5539.A0A3E2H5I4"/>
<feature type="non-terminal residue" evidence="1">
    <location>
        <position position="1"/>
    </location>
</feature>
<dbReference type="OMA" id="WHKDSHP"/>
<evidence type="ECO:0000313" key="1">
    <source>
        <dbReference type="EMBL" id="RFU28665.1"/>
    </source>
</evidence>
<dbReference type="AlphaFoldDB" id="A0A3E2H5I4"/>
<feature type="non-terminal residue" evidence="1">
    <location>
        <position position="342"/>
    </location>
</feature>
<reference evidence="1 2" key="1">
    <citation type="submission" date="2018-05" db="EMBL/GenBank/DDBJ databases">
        <title>Draft genome sequence of Scytalidium lignicola DSM 105466, a ubiquitous saprotrophic fungus.</title>
        <authorList>
            <person name="Buettner E."/>
            <person name="Gebauer A.M."/>
            <person name="Hofrichter M."/>
            <person name="Liers C."/>
            <person name="Kellner H."/>
        </authorList>
    </citation>
    <scope>NUCLEOTIDE SEQUENCE [LARGE SCALE GENOMIC DNA]</scope>
    <source>
        <strain evidence="1 2">DSM 105466</strain>
    </source>
</reference>
<dbReference type="PANTHER" id="PTHR41677">
    <property type="entry name" value="YALI0B19030P"/>
    <property type="match status" value="1"/>
</dbReference>
<sequence length="342" mass="38292">MSTPNVIESPVGPEVLKLSKIQNLPAHGPVQFDPVKHLAFSPPSSILTMQDLGFEPTALSAVATTTPFPFLSHEALRGMAPRYAPFIHQFWHSPEVLKIVSDLAGVELVPAMDYEISHTNIQLGAGGVDAVRRTPVEPPIATEEGIRQFEEEKPKNQVVTDQTAPIVEWHRDSHPWVVVVMLSDARYMTGGETELMKGDRTTLKVKAPQMGCAVLLQGKYITHTAAPVTNMPERITIVTSFRPKDPTLLDETTNANVRNKSHFSELYYQWTTYRLAVLAERARLALDDLRKRYDENVKNSDPKGKAGLCRVETVNVADVEKWANEQIKYIQQTLYEMRPLGQ</sequence>
<evidence type="ECO:0000313" key="2">
    <source>
        <dbReference type="Proteomes" id="UP000258309"/>
    </source>
</evidence>
<dbReference type="OrthoDB" id="3482077at2759"/>